<evidence type="ECO:0000256" key="2">
    <source>
        <dbReference type="SAM" id="SignalP"/>
    </source>
</evidence>
<dbReference type="RefSeq" id="WP_012499154.1">
    <property type="nucleotide sequence ID" value="NC_011026.1"/>
</dbReference>
<keyword evidence="1" id="KW-0472">Membrane</keyword>
<name>B3QVB6_CHLT3</name>
<protein>
    <submittedName>
        <fullName evidence="3">Uncharacterized protein</fullName>
    </submittedName>
</protein>
<reference evidence="3 4" key="1">
    <citation type="submission" date="2008-06" db="EMBL/GenBank/DDBJ databases">
        <title>Complete sequence of Chloroherpeton thalassium ATCC 35110.</title>
        <authorList>
            <consortium name="US DOE Joint Genome Institute"/>
            <person name="Lucas S."/>
            <person name="Copeland A."/>
            <person name="Lapidus A."/>
            <person name="Glavina del Rio T."/>
            <person name="Dalin E."/>
            <person name="Tice H."/>
            <person name="Bruce D."/>
            <person name="Goodwin L."/>
            <person name="Pitluck S."/>
            <person name="Schmutz J."/>
            <person name="Larimer F."/>
            <person name="Land M."/>
            <person name="Hauser L."/>
            <person name="Kyrpides N."/>
            <person name="Mikhailova N."/>
            <person name="Liu Z."/>
            <person name="Li T."/>
            <person name="Zhao F."/>
            <person name="Overmann J."/>
            <person name="Bryant D.A."/>
            <person name="Richardson P."/>
        </authorList>
    </citation>
    <scope>NUCLEOTIDE SEQUENCE [LARGE SCALE GENOMIC DNA]</scope>
    <source>
        <strain evidence="4">ATCC 35110 / GB-78</strain>
    </source>
</reference>
<evidence type="ECO:0000256" key="1">
    <source>
        <dbReference type="SAM" id="Phobius"/>
    </source>
</evidence>
<gene>
    <name evidence="3" type="ordered locus">Ctha_0600</name>
</gene>
<evidence type="ECO:0000313" key="3">
    <source>
        <dbReference type="EMBL" id="ACF13070.1"/>
    </source>
</evidence>
<dbReference type="STRING" id="517418.Ctha_0600"/>
<organism evidence="3 4">
    <name type="scientific">Chloroherpeton thalassium (strain ATCC 35110 / GB-78)</name>
    <dbReference type="NCBI Taxonomy" id="517418"/>
    <lineage>
        <taxon>Bacteria</taxon>
        <taxon>Pseudomonadati</taxon>
        <taxon>Chlorobiota</taxon>
        <taxon>Chlorobiia</taxon>
        <taxon>Chlorobiales</taxon>
        <taxon>Chloroherpetonaceae</taxon>
        <taxon>Chloroherpeton</taxon>
    </lineage>
</organism>
<evidence type="ECO:0000313" key="4">
    <source>
        <dbReference type="Proteomes" id="UP000001208"/>
    </source>
</evidence>
<dbReference type="KEGG" id="cts:Ctha_0600"/>
<keyword evidence="1" id="KW-1133">Transmembrane helix</keyword>
<feature type="signal peptide" evidence="2">
    <location>
        <begin position="1"/>
        <end position="28"/>
    </location>
</feature>
<feature type="transmembrane region" description="Helical" evidence="1">
    <location>
        <begin position="240"/>
        <end position="259"/>
    </location>
</feature>
<dbReference type="eggNOG" id="ENOG5033W8G">
    <property type="taxonomic scope" value="Bacteria"/>
</dbReference>
<keyword evidence="1" id="KW-0812">Transmembrane</keyword>
<dbReference type="EMBL" id="CP001100">
    <property type="protein sequence ID" value="ACF13070.1"/>
    <property type="molecule type" value="Genomic_DNA"/>
</dbReference>
<dbReference type="Proteomes" id="UP000001208">
    <property type="component" value="Chromosome"/>
</dbReference>
<proteinExistence type="predicted"/>
<sequence>MIRKSIFFISQIWAVALLVLLSANSATAEVTEPTVCFYYKHINPANPEEGFYFKVVNNNSASDLFQVLYSSRNKSYYLDFGQESTGGFSSRIVLQDFKEQIGRFFSTFSRGKLTSLTHYKTLIDYVTDGGRLLKEVDLSAYGIKDKVYAFNFDALAANAPRLKNMKSPESLALYNFTQNQWFSNEVGLDYKAQVLRADYSLLAKQETILQIFETELAIDAPKPIFSDTDRDIIRSADTKATWAILLAVVSVLVVAYLSITVTSSLRRRATQLSRIEAKVKHLEGKLNRPFYQVDQLDGSSSASQPKLQNLEARIDVLERNVRGSAPSGKA</sequence>
<keyword evidence="2" id="KW-0732">Signal</keyword>
<accession>B3QVB6</accession>
<dbReference type="AlphaFoldDB" id="B3QVB6"/>
<keyword evidence="4" id="KW-1185">Reference proteome</keyword>
<feature type="chain" id="PRO_5002797685" evidence="2">
    <location>
        <begin position="29"/>
        <end position="330"/>
    </location>
</feature>
<dbReference type="HOGENOM" id="CLU_841172_0_0_10"/>